<dbReference type="GO" id="GO:0043365">
    <property type="term" value="F:[formate-C-acetyltransferase]-activating enzyme activity"/>
    <property type="evidence" value="ECO:0007669"/>
    <property type="project" value="InterPro"/>
</dbReference>
<dbReference type="CDD" id="cd01335">
    <property type="entry name" value="Radical_SAM"/>
    <property type="match status" value="1"/>
</dbReference>
<proteinExistence type="predicted"/>
<dbReference type="Pfam" id="PF13353">
    <property type="entry name" value="Fer4_12"/>
    <property type="match status" value="1"/>
</dbReference>
<keyword evidence="4" id="KW-0479">Metal-binding</keyword>
<evidence type="ECO:0000256" key="6">
    <source>
        <dbReference type="ARBA" id="ARBA00023014"/>
    </source>
</evidence>
<dbReference type="Proteomes" id="UP000009052">
    <property type="component" value="Segment"/>
</dbReference>
<dbReference type="PANTHER" id="PTHR30352">
    <property type="entry name" value="PYRUVATE FORMATE-LYASE-ACTIVATING ENZYME"/>
    <property type="match status" value="1"/>
</dbReference>
<organism evidence="7 8">
    <name type="scientific">Escherichia phage FV3</name>
    <dbReference type="NCBI Taxonomy" id="1131317"/>
    <lineage>
        <taxon>Viruses</taxon>
        <taxon>Duplodnaviria</taxon>
        <taxon>Heunggongvirae</taxon>
        <taxon>Uroviricota</taxon>
        <taxon>Caudoviricetes</taxon>
        <taxon>Vequintavirinae</taxon>
        <taxon>Vequintavirus</taxon>
        <taxon>Vequintavirus SYGMH1</taxon>
        <taxon>Vequintavirus FV3</taxon>
    </lineage>
</organism>
<keyword evidence="5" id="KW-0408">Iron</keyword>
<dbReference type="GO" id="GO:0004748">
    <property type="term" value="F:ribonucleoside-diphosphate reductase activity, thioredoxin disulfide as acceptor"/>
    <property type="evidence" value="ECO:0007669"/>
    <property type="project" value="TreeGrafter"/>
</dbReference>
<keyword evidence="2" id="KW-0004">4Fe-4S</keyword>
<evidence type="ECO:0000256" key="5">
    <source>
        <dbReference type="ARBA" id="ARBA00023004"/>
    </source>
</evidence>
<evidence type="ECO:0000313" key="8">
    <source>
        <dbReference type="Proteomes" id="UP000009052"/>
    </source>
</evidence>
<gene>
    <name evidence="7" type="ORF">FV3_00109</name>
</gene>
<dbReference type="SFLD" id="SFLDS00029">
    <property type="entry name" value="Radical_SAM"/>
    <property type="match status" value="1"/>
</dbReference>
<dbReference type="NCBIfam" id="TIGR02491">
    <property type="entry name" value="NrdG"/>
    <property type="match status" value="1"/>
</dbReference>
<sequence>MRRGVCMNIAGYTEISYTEGPGIRTALWVSGCPHACPGCFNQAFWSKDKGRVFTEEDLQKILSDLDNESVCGISLLGGEPLATYNEPGIIDLMRRIKEKFGDKKTILVYTGFTFEHISSDVLKLADIVIDGKYVKDLPTKKPFRGSDNQRMFKKVAGGWVQVD</sequence>
<dbReference type="PANTHER" id="PTHR30352:SF2">
    <property type="entry name" value="ANAEROBIC RIBONUCLEOSIDE-TRIPHOSPHATE REDUCTASE-ACTIVATING PROTEIN"/>
    <property type="match status" value="1"/>
</dbReference>
<dbReference type="GO" id="GO:0051539">
    <property type="term" value="F:4 iron, 4 sulfur cluster binding"/>
    <property type="evidence" value="ECO:0007669"/>
    <property type="project" value="UniProtKB-KW"/>
</dbReference>
<dbReference type="GeneID" id="14011768"/>
<dbReference type="InterPro" id="IPR012837">
    <property type="entry name" value="NrdG"/>
</dbReference>
<dbReference type="SFLD" id="SFLDF00299">
    <property type="entry name" value="anaerobic_ribonucleoside-triph"/>
    <property type="match status" value="1"/>
</dbReference>
<dbReference type="PIRSF" id="PIRSF000368">
    <property type="entry name" value="NrdG"/>
    <property type="match status" value="1"/>
</dbReference>
<dbReference type="EMBL" id="JQ031132">
    <property type="protein sequence ID" value="AEZ65245.1"/>
    <property type="molecule type" value="Genomic_DNA"/>
</dbReference>
<dbReference type="RefSeq" id="YP_007006280.1">
    <property type="nucleotide sequence ID" value="NC_019517.1"/>
</dbReference>
<dbReference type="InterPro" id="IPR013785">
    <property type="entry name" value="Aldolase_TIM"/>
</dbReference>
<protein>
    <submittedName>
        <fullName evidence="7">Anaerobic NTP reductase small subunit</fullName>
    </submittedName>
</protein>
<evidence type="ECO:0000313" key="7">
    <source>
        <dbReference type="EMBL" id="AEZ65245.1"/>
    </source>
</evidence>
<dbReference type="InterPro" id="IPR058240">
    <property type="entry name" value="rSAM_sf"/>
</dbReference>
<dbReference type="GO" id="GO:0046872">
    <property type="term" value="F:metal ion binding"/>
    <property type="evidence" value="ECO:0007669"/>
    <property type="project" value="UniProtKB-KW"/>
</dbReference>
<reference evidence="7 8" key="1">
    <citation type="journal article" date="2012" name="Arch. Virol.">
        <title>Bacteriophage vB_EcoM_FV3: a new member of "rV5-like viruses".</title>
        <authorList>
            <person name="Truncaite L."/>
            <person name="Simoliunas E."/>
            <person name="Zajanckauskaite A."/>
            <person name="Kaliniene L."/>
            <person name="Mankeviciute R."/>
            <person name="Staniulis J."/>
            <person name="Klausa V."/>
            <person name="Meskys R."/>
        </authorList>
    </citation>
    <scope>NUCLEOTIDE SEQUENCE [LARGE SCALE GENOMIC DNA]</scope>
</reference>
<evidence type="ECO:0000256" key="1">
    <source>
        <dbReference type="ARBA" id="ARBA00001966"/>
    </source>
</evidence>
<evidence type="ECO:0000256" key="4">
    <source>
        <dbReference type="ARBA" id="ARBA00022723"/>
    </source>
</evidence>
<evidence type="ECO:0000256" key="3">
    <source>
        <dbReference type="ARBA" id="ARBA00022691"/>
    </source>
</evidence>
<name>H6W830_9CAUD</name>
<dbReference type="InterPro" id="IPR034457">
    <property type="entry name" value="Organic_radical-activating"/>
</dbReference>
<comment type="cofactor">
    <cofactor evidence="1">
        <name>[4Fe-4S] cluster</name>
        <dbReference type="ChEBI" id="CHEBI:49883"/>
    </cofactor>
</comment>
<keyword evidence="8" id="KW-1185">Reference proteome</keyword>
<dbReference type="SUPFAM" id="SSF102114">
    <property type="entry name" value="Radical SAM enzymes"/>
    <property type="match status" value="1"/>
</dbReference>
<evidence type="ECO:0000256" key="2">
    <source>
        <dbReference type="ARBA" id="ARBA00022485"/>
    </source>
</evidence>
<dbReference type="SFLD" id="SFLDG01063">
    <property type="entry name" value="activating_enzymes__group_1"/>
    <property type="match status" value="1"/>
</dbReference>
<dbReference type="Gene3D" id="3.20.20.70">
    <property type="entry name" value="Aldolase class I"/>
    <property type="match status" value="1"/>
</dbReference>
<dbReference type="SFLD" id="SFLDG01066">
    <property type="entry name" value="organic_radical-activating_enz"/>
    <property type="match status" value="1"/>
</dbReference>
<keyword evidence="3" id="KW-0949">S-adenosyl-L-methionine</keyword>
<keyword evidence="6" id="KW-0411">Iron-sulfur</keyword>
<dbReference type="KEGG" id="vg:14011768"/>
<accession>H6W830</accession>
<dbReference type="InterPro" id="IPR007197">
    <property type="entry name" value="rSAM"/>
</dbReference>